<evidence type="ECO:0000313" key="3">
    <source>
        <dbReference type="Proteomes" id="UP000824120"/>
    </source>
</evidence>
<dbReference type="AlphaFoldDB" id="A0A9J5WP19"/>
<feature type="compositionally biased region" description="Basic and acidic residues" evidence="1">
    <location>
        <begin position="26"/>
        <end position="38"/>
    </location>
</feature>
<dbReference type="Proteomes" id="UP000824120">
    <property type="component" value="Chromosome 11"/>
</dbReference>
<organism evidence="2 3">
    <name type="scientific">Solanum commersonii</name>
    <name type="common">Commerson's wild potato</name>
    <name type="synonym">Commerson's nightshade</name>
    <dbReference type="NCBI Taxonomy" id="4109"/>
    <lineage>
        <taxon>Eukaryota</taxon>
        <taxon>Viridiplantae</taxon>
        <taxon>Streptophyta</taxon>
        <taxon>Embryophyta</taxon>
        <taxon>Tracheophyta</taxon>
        <taxon>Spermatophyta</taxon>
        <taxon>Magnoliopsida</taxon>
        <taxon>eudicotyledons</taxon>
        <taxon>Gunneridae</taxon>
        <taxon>Pentapetalae</taxon>
        <taxon>asterids</taxon>
        <taxon>lamiids</taxon>
        <taxon>Solanales</taxon>
        <taxon>Solanaceae</taxon>
        <taxon>Solanoideae</taxon>
        <taxon>Solaneae</taxon>
        <taxon>Solanum</taxon>
    </lineage>
</organism>
<comment type="caution">
    <text evidence="2">The sequence shown here is derived from an EMBL/GenBank/DDBJ whole genome shotgun (WGS) entry which is preliminary data.</text>
</comment>
<evidence type="ECO:0000313" key="2">
    <source>
        <dbReference type="EMBL" id="KAG5576646.1"/>
    </source>
</evidence>
<gene>
    <name evidence="2" type="ORF">H5410_056780</name>
</gene>
<proteinExistence type="predicted"/>
<sequence length="116" mass="13001">AIRDHPARRKVDLQDQRVPNAPEQVEENKFPYREEFRNKKAKTIGNKSRQQKVGNANRSSFQQKTIGLAPSSASAPKPKNRGHFRREYPKNMQGNSNGGNKAQSSSVTLEKRAATG</sequence>
<feature type="region of interest" description="Disordered" evidence="1">
    <location>
        <begin position="1"/>
        <end position="116"/>
    </location>
</feature>
<dbReference type="EMBL" id="JACXVP010000011">
    <property type="protein sequence ID" value="KAG5576646.1"/>
    <property type="molecule type" value="Genomic_DNA"/>
</dbReference>
<feature type="compositionally biased region" description="Polar residues" evidence="1">
    <location>
        <begin position="45"/>
        <end position="65"/>
    </location>
</feature>
<feature type="compositionally biased region" description="Basic and acidic residues" evidence="1">
    <location>
        <begin position="1"/>
        <end position="15"/>
    </location>
</feature>
<accession>A0A9J5WP19</accession>
<protein>
    <submittedName>
        <fullName evidence="2">Uncharacterized protein</fullName>
    </submittedName>
</protein>
<reference evidence="2 3" key="1">
    <citation type="submission" date="2020-09" db="EMBL/GenBank/DDBJ databases">
        <title>De no assembly of potato wild relative species, Solanum commersonii.</title>
        <authorList>
            <person name="Cho K."/>
        </authorList>
    </citation>
    <scope>NUCLEOTIDE SEQUENCE [LARGE SCALE GENOMIC DNA]</scope>
    <source>
        <strain evidence="2">LZ3.2</strain>
        <tissue evidence="2">Leaf</tissue>
    </source>
</reference>
<name>A0A9J5WP19_SOLCO</name>
<keyword evidence="3" id="KW-1185">Reference proteome</keyword>
<feature type="non-terminal residue" evidence="2">
    <location>
        <position position="116"/>
    </location>
</feature>
<evidence type="ECO:0000256" key="1">
    <source>
        <dbReference type="SAM" id="MobiDB-lite"/>
    </source>
</evidence>
<feature type="compositionally biased region" description="Polar residues" evidence="1">
    <location>
        <begin position="92"/>
        <end position="108"/>
    </location>
</feature>